<evidence type="ECO:0000256" key="10">
    <source>
        <dbReference type="ARBA" id="ARBA00022915"/>
    </source>
</evidence>
<evidence type="ECO:0000256" key="14">
    <source>
        <dbReference type="ARBA" id="ARBA00047891"/>
    </source>
</evidence>
<evidence type="ECO:0000313" key="19">
    <source>
        <dbReference type="Proteomes" id="UP000028922"/>
    </source>
</evidence>
<dbReference type="PANTHER" id="PTHR46278:SF2">
    <property type="entry name" value="ASPARTATE-SEMIALDEHYDE DEHYDROGENASE"/>
    <property type="match status" value="1"/>
</dbReference>
<reference evidence="18 19" key="1">
    <citation type="submission" date="2014-08" db="EMBL/GenBank/DDBJ databases">
        <title>Comparative genomics reveals surprising divergence of two closely related strains of uncultivated UCYN-A cyanobacteria.</title>
        <authorList>
            <person name="Bombar D."/>
            <person name="Heller P."/>
            <person name="Sanchez-Baracaldo P."/>
            <person name="Carter B.J."/>
            <person name="Zert J.P."/>
        </authorList>
    </citation>
    <scope>NUCLEOTIDE SEQUENCE [LARGE SCALE GENOMIC DNA]</scope>
</reference>
<evidence type="ECO:0000256" key="11">
    <source>
        <dbReference type="ARBA" id="ARBA00023002"/>
    </source>
</evidence>
<dbReference type="PANTHER" id="PTHR46278">
    <property type="entry name" value="DEHYDROGENASE, PUTATIVE-RELATED"/>
    <property type="match status" value="1"/>
</dbReference>
<organism evidence="18 19">
    <name type="scientific">Candidatus Atelocyanobacterium thalassa isolate SIO64986</name>
    <dbReference type="NCBI Taxonomy" id="1527444"/>
    <lineage>
        <taxon>Bacteria</taxon>
        <taxon>Bacillati</taxon>
        <taxon>Cyanobacteriota</taxon>
        <taxon>Cyanophyceae</taxon>
        <taxon>Oscillatoriophycideae</taxon>
        <taxon>Chroococcales</taxon>
        <taxon>Aphanothecaceae</taxon>
        <taxon>Candidatus Atelocyanobacterium</taxon>
        <taxon>Candidatus Atelocyanobacterium thalassae</taxon>
    </lineage>
</organism>
<evidence type="ECO:0000256" key="4">
    <source>
        <dbReference type="ARBA" id="ARBA00010584"/>
    </source>
</evidence>
<dbReference type="GO" id="GO:0046983">
    <property type="term" value="F:protein dimerization activity"/>
    <property type="evidence" value="ECO:0007669"/>
    <property type="project" value="InterPro"/>
</dbReference>
<dbReference type="GO" id="GO:0009089">
    <property type="term" value="P:lysine biosynthetic process via diaminopimelate"/>
    <property type="evidence" value="ECO:0007669"/>
    <property type="project" value="UniProtKB-UniRule"/>
</dbReference>
<dbReference type="NCBIfam" id="NF011456">
    <property type="entry name" value="PRK14874.1"/>
    <property type="match status" value="1"/>
</dbReference>
<feature type="binding site" evidence="15">
    <location>
        <position position="101"/>
    </location>
    <ligand>
        <name>phosphate</name>
        <dbReference type="ChEBI" id="CHEBI:43474"/>
    </ligand>
</feature>
<feature type="binding site" evidence="15">
    <location>
        <position position="236"/>
    </location>
    <ligand>
        <name>substrate</name>
    </ligand>
</feature>
<evidence type="ECO:0000256" key="1">
    <source>
        <dbReference type="ARBA" id="ARBA00005021"/>
    </source>
</evidence>
<evidence type="ECO:0000256" key="5">
    <source>
        <dbReference type="ARBA" id="ARBA00011738"/>
    </source>
</evidence>
<keyword evidence="12 15" id="KW-0457">Lysine biosynthesis</keyword>
<dbReference type="SUPFAM" id="SSF51735">
    <property type="entry name" value="NAD(P)-binding Rossmann-fold domains"/>
    <property type="match status" value="1"/>
</dbReference>
<dbReference type="GO" id="GO:0009097">
    <property type="term" value="P:isoleucine biosynthetic process"/>
    <property type="evidence" value="ECO:0007669"/>
    <property type="project" value="UniProtKB-UniRule"/>
</dbReference>
<keyword evidence="13 15" id="KW-0486">Methionine biosynthesis</keyword>
<dbReference type="GO" id="GO:0009088">
    <property type="term" value="P:threonine biosynthetic process"/>
    <property type="evidence" value="ECO:0007669"/>
    <property type="project" value="UniProtKB-UniRule"/>
</dbReference>
<gene>
    <name evidence="15" type="primary">asd</name>
    <name evidence="18" type="ORF">ucyna2_00340</name>
</gene>
<dbReference type="CDD" id="cd18131">
    <property type="entry name" value="ASADH_C_bac_euk_like"/>
    <property type="match status" value="1"/>
</dbReference>
<evidence type="ECO:0000256" key="6">
    <source>
        <dbReference type="ARBA" id="ARBA00013120"/>
    </source>
</evidence>
<keyword evidence="8 15" id="KW-0791">Threonine biosynthesis</keyword>
<feature type="binding site" evidence="15">
    <location>
        <position position="316"/>
    </location>
    <ligand>
        <name>NADP(+)</name>
        <dbReference type="ChEBI" id="CHEBI:58349"/>
    </ligand>
</feature>
<dbReference type="NCBIfam" id="TIGR01296">
    <property type="entry name" value="asd_B"/>
    <property type="match status" value="1"/>
</dbReference>
<evidence type="ECO:0000256" key="8">
    <source>
        <dbReference type="ARBA" id="ARBA00022697"/>
    </source>
</evidence>
<dbReference type="Proteomes" id="UP000028922">
    <property type="component" value="Unassembled WGS sequence"/>
</dbReference>
<comment type="pathway">
    <text evidence="2 15">Amino-acid biosynthesis; L-lysine biosynthesis via DAP pathway; (S)-tetrahydrodipicolinate from L-aspartate: step 2/4.</text>
</comment>
<dbReference type="STRING" id="1527444.ucyna2_00340"/>
<dbReference type="Gene3D" id="3.30.360.10">
    <property type="entry name" value="Dihydrodipicolinate Reductase, domain 2"/>
    <property type="match status" value="1"/>
</dbReference>
<name>A0A086CHQ2_9CHRO</name>
<dbReference type="SUPFAM" id="SSF55347">
    <property type="entry name" value="Glyceraldehyde-3-phosphate dehydrogenase-like, C-terminal domain"/>
    <property type="match status" value="1"/>
</dbReference>
<dbReference type="GO" id="GO:0050661">
    <property type="term" value="F:NADP binding"/>
    <property type="evidence" value="ECO:0007669"/>
    <property type="project" value="UniProtKB-UniRule"/>
</dbReference>
<evidence type="ECO:0000256" key="7">
    <source>
        <dbReference type="ARBA" id="ARBA00022605"/>
    </source>
</evidence>
<dbReference type="GO" id="GO:0004073">
    <property type="term" value="F:aspartate-semialdehyde dehydrogenase activity"/>
    <property type="evidence" value="ECO:0007669"/>
    <property type="project" value="UniProtKB-UniRule"/>
</dbReference>
<evidence type="ECO:0000256" key="12">
    <source>
        <dbReference type="ARBA" id="ARBA00023154"/>
    </source>
</evidence>
<dbReference type="InterPro" id="IPR036291">
    <property type="entry name" value="NAD(P)-bd_dom_sf"/>
</dbReference>
<feature type="binding site" evidence="15">
    <location>
        <begin position="160"/>
        <end position="161"/>
    </location>
    <ligand>
        <name>NADP(+)</name>
        <dbReference type="ChEBI" id="CHEBI:58349"/>
    </ligand>
</feature>
<evidence type="ECO:0000256" key="2">
    <source>
        <dbReference type="ARBA" id="ARBA00005076"/>
    </source>
</evidence>
<dbReference type="eggNOG" id="COG0136">
    <property type="taxonomic scope" value="Bacteria"/>
</dbReference>
<feature type="binding site" evidence="15">
    <location>
        <position position="210"/>
    </location>
    <ligand>
        <name>substrate</name>
    </ligand>
</feature>
<comment type="subunit">
    <text evidence="5 15">Homodimer.</text>
</comment>
<feature type="domain" description="Semialdehyde dehydrogenase NAD-binding" evidence="17">
    <location>
        <begin position="6"/>
        <end position="121"/>
    </location>
</feature>
<dbReference type="PIRSF" id="PIRSF000148">
    <property type="entry name" value="ASA_dh"/>
    <property type="match status" value="1"/>
</dbReference>
<dbReference type="PATRIC" id="fig|1527444.3.peg.327"/>
<dbReference type="InterPro" id="IPR000534">
    <property type="entry name" value="Semialdehyde_DH_NAD-bd"/>
</dbReference>
<keyword evidence="11 15" id="KW-0560">Oxidoreductase</keyword>
<comment type="pathway">
    <text evidence="1 15">Amino-acid biosynthesis; L-methionine biosynthesis via de novo pathway; L-homoserine from L-aspartate: step 2/3.</text>
</comment>
<feature type="binding site" evidence="15">
    <location>
        <begin position="41"/>
        <end position="42"/>
    </location>
    <ligand>
        <name>NADP(+)</name>
        <dbReference type="ChEBI" id="CHEBI:58349"/>
    </ligand>
</feature>
<dbReference type="EMBL" id="JPSP01000003">
    <property type="protein sequence ID" value="KFF41716.1"/>
    <property type="molecule type" value="Genomic_DNA"/>
</dbReference>
<feature type="binding site" evidence="15">
    <location>
        <begin position="13"/>
        <end position="16"/>
    </location>
    <ligand>
        <name>NADP(+)</name>
        <dbReference type="ChEBI" id="CHEBI:58349"/>
    </ligand>
</feature>
<dbReference type="InterPro" id="IPR005986">
    <property type="entry name" value="Asp_semialdehyde_DH_beta"/>
</dbReference>
<dbReference type="InterPro" id="IPR012080">
    <property type="entry name" value="Asp_semialdehyde_DH"/>
</dbReference>
<evidence type="ECO:0000313" key="18">
    <source>
        <dbReference type="EMBL" id="KFF41716.1"/>
    </source>
</evidence>
<protein>
    <recommendedName>
        <fullName evidence="6 15">Aspartate-semialdehyde dehydrogenase</fullName>
        <shortName evidence="15">ASA dehydrogenase</shortName>
        <shortName evidence="15">ASADH</shortName>
        <ecNumber evidence="6 15">1.2.1.11</ecNumber>
    </recommendedName>
    <alternativeName>
        <fullName evidence="15">Aspartate-beta-semialdehyde dehydrogenase</fullName>
    </alternativeName>
</protein>
<dbReference type="InterPro" id="IPR012280">
    <property type="entry name" value="Semialdhyde_DH_dimer_dom"/>
</dbReference>
<feature type="active site" description="Proton acceptor" evidence="15 16">
    <location>
        <position position="243"/>
    </location>
</feature>
<evidence type="ECO:0000259" key="17">
    <source>
        <dbReference type="SMART" id="SM00859"/>
    </source>
</evidence>
<comment type="caution">
    <text evidence="15">Lacks conserved residue(s) required for the propagation of feature annotation.</text>
</comment>
<dbReference type="EC" id="1.2.1.11" evidence="6 15"/>
<dbReference type="Pfam" id="PF01118">
    <property type="entry name" value="Semialdhyde_dh"/>
    <property type="match status" value="1"/>
</dbReference>
<keyword evidence="7 15" id="KW-0028">Amino-acid biosynthesis</keyword>
<dbReference type="CDD" id="cd02316">
    <property type="entry name" value="VcASADH2_like_N"/>
    <property type="match status" value="1"/>
</dbReference>
<dbReference type="GO" id="GO:0019877">
    <property type="term" value="P:diaminopimelate biosynthetic process"/>
    <property type="evidence" value="ECO:0007669"/>
    <property type="project" value="UniProtKB-UniRule"/>
</dbReference>
<dbReference type="GO" id="GO:0071266">
    <property type="term" value="P:'de novo' L-methionine biosynthetic process"/>
    <property type="evidence" value="ECO:0007669"/>
    <property type="project" value="UniProtKB-UniRule"/>
</dbReference>
<dbReference type="SMART" id="SM00859">
    <property type="entry name" value="Semialdhyde_dh"/>
    <property type="match status" value="1"/>
</dbReference>
<dbReference type="UniPathway" id="UPA00034">
    <property type="reaction ID" value="UER00016"/>
</dbReference>
<comment type="catalytic activity">
    <reaction evidence="14 15">
        <text>L-aspartate 4-semialdehyde + phosphate + NADP(+) = 4-phospho-L-aspartate + NADPH + H(+)</text>
        <dbReference type="Rhea" id="RHEA:24284"/>
        <dbReference type="ChEBI" id="CHEBI:15378"/>
        <dbReference type="ChEBI" id="CHEBI:43474"/>
        <dbReference type="ChEBI" id="CHEBI:57535"/>
        <dbReference type="ChEBI" id="CHEBI:57783"/>
        <dbReference type="ChEBI" id="CHEBI:58349"/>
        <dbReference type="ChEBI" id="CHEBI:537519"/>
        <dbReference type="EC" id="1.2.1.11"/>
    </reaction>
</comment>
<dbReference type="HAMAP" id="MF_02121">
    <property type="entry name" value="ASADH"/>
    <property type="match status" value="1"/>
</dbReference>
<dbReference type="UniPathway" id="UPA00050">
    <property type="reaction ID" value="UER00463"/>
</dbReference>
<keyword evidence="9 15" id="KW-0521">NADP</keyword>
<dbReference type="Pfam" id="PF02774">
    <property type="entry name" value="Semialdhyde_dhC"/>
    <property type="match status" value="1"/>
</dbReference>
<evidence type="ECO:0000256" key="16">
    <source>
        <dbReference type="PIRSR" id="PIRSR000148-1"/>
    </source>
</evidence>
<comment type="caution">
    <text evidence="18">The sequence shown here is derived from an EMBL/GenBank/DDBJ whole genome shotgun (WGS) entry which is preliminary data.</text>
</comment>
<dbReference type="GO" id="GO:0051287">
    <property type="term" value="F:NAD binding"/>
    <property type="evidence" value="ECO:0007669"/>
    <property type="project" value="InterPro"/>
</dbReference>
<keyword evidence="10 15" id="KW-0220">Diaminopimelate biosynthesis</keyword>
<proteinExistence type="inferred from homology"/>
<accession>A0A086CHQ2</accession>
<evidence type="ECO:0000256" key="15">
    <source>
        <dbReference type="HAMAP-Rule" id="MF_02121"/>
    </source>
</evidence>
<feature type="active site" description="Acyl-thioester intermediate" evidence="15 16">
    <location>
        <position position="130"/>
    </location>
</feature>
<feature type="binding site" evidence="15">
    <location>
        <position position="157"/>
    </location>
    <ligand>
        <name>substrate</name>
    </ligand>
</feature>
<comment type="pathway">
    <text evidence="3 15">Amino-acid biosynthesis; L-threonine biosynthesis; L-threonine from L-aspartate: step 2/5.</text>
</comment>
<dbReference type="Gene3D" id="3.40.50.720">
    <property type="entry name" value="NAD(P)-binding Rossmann-like Domain"/>
    <property type="match status" value="1"/>
</dbReference>
<dbReference type="AlphaFoldDB" id="A0A086CHQ2"/>
<dbReference type="UniPathway" id="UPA00051">
    <property type="reaction ID" value="UER00464"/>
</dbReference>
<comment type="similarity">
    <text evidence="4 15">Belongs to the aspartate-semialdehyde dehydrogenase family.</text>
</comment>
<evidence type="ECO:0000256" key="9">
    <source>
        <dbReference type="ARBA" id="ARBA00022857"/>
    </source>
</evidence>
<evidence type="ECO:0000256" key="3">
    <source>
        <dbReference type="ARBA" id="ARBA00005097"/>
    </source>
</evidence>
<comment type="function">
    <text evidence="15">Catalyzes the NADPH-dependent formation of L-aspartate-semialdehyde (L-ASA) by the reductive dephosphorylation of L-aspartyl-4-phosphate.</text>
</comment>
<evidence type="ECO:0000256" key="13">
    <source>
        <dbReference type="ARBA" id="ARBA00023167"/>
    </source>
</evidence>
<sequence length="337" mass="37124">MSKPVNIAILGATGAVGTELLKLLESRNFPLNSLKLLASPRSAGSKLTFKGETLEVKEVKANSFSNIDLVLASAGSSVSKVWAKTITSAGAVMIDNSSAFRLDPDVPLIIPEINPKSLIGHNKIIANPNCTTILMAMVIYPLHKIKPIKRIVVSTYQSVSGAGTQAIEEMKQQFKNIFNDKKPEAKILPYPLAFNLFLHDSKMTDTGYCEEEMKMVNETRKIFNEPDLKVTATCVRVPVLRAHSESINLEFDEPFPVNKAREAILQTSGIQLCENWQKNHFPMPVDASNNDDVLVGRIRQDISHPCGLELWICGDQILKGAALNAVQIAELLINKNY</sequence>